<accession>A0ABU8EU41</accession>
<evidence type="ECO:0000256" key="2">
    <source>
        <dbReference type="ARBA" id="ARBA00022729"/>
    </source>
</evidence>
<protein>
    <submittedName>
        <fullName evidence="4">Transporter substrate-binding domain-containing protein</fullName>
    </submittedName>
</protein>
<name>A0ABU8EU41_9GAMM</name>
<evidence type="ECO:0000256" key="1">
    <source>
        <dbReference type="ARBA" id="ARBA00010333"/>
    </source>
</evidence>
<evidence type="ECO:0000313" key="5">
    <source>
        <dbReference type="Proteomes" id="UP001382455"/>
    </source>
</evidence>
<keyword evidence="5" id="KW-1185">Reference proteome</keyword>
<sequence length="219" mass="25055">MLSSEGPPHTINDAQNSGIDLDVVKAVLTRLGYDVKFHFVPLGRAESLVKSSAYVAMAPIFAASDEERFYVSHPIVKYAPTVFSLKKNKLTPQYLNDLKGHSIITFQGAPGYFGKEFELLSKQKNYFESPSMKVIPELIRKGRYDYAVLDKYIFYYFYRFVDKQRDLSLFKEHALIPSVTASAGFSDKSLRDEFNRELATFLLDDGYRKVVEKYLGKLE</sequence>
<proteinExistence type="inferred from homology"/>
<dbReference type="RefSeq" id="WP_336435657.1">
    <property type="nucleotide sequence ID" value="NZ_JBAWKS010000001.1"/>
</dbReference>
<dbReference type="Proteomes" id="UP001382455">
    <property type="component" value="Unassembled WGS sequence"/>
</dbReference>
<dbReference type="EMBL" id="JBAWKS010000001">
    <property type="protein sequence ID" value="MEI4550485.1"/>
    <property type="molecule type" value="Genomic_DNA"/>
</dbReference>
<comment type="caution">
    <text evidence="4">The sequence shown here is derived from an EMBL/GenBank/DDBJ whole genome shotgun (WGS) entry which is preliminary data.</text>
</comment>
<dbReference type="SUPFAM" id="SSF53850">
    <property type="entry name" value="Periplasmic binding protein-like II"/>
    <property type="match status" value="1"/>
</dbReference>
<dbReference type="PANTHER" id="PTHR35936:SF25">
    <property type="entry name" value="ABC TRANSPORTER SUBSTRATE-BINDING PROTEIN"/>
    <property type="match status" value="1"/>
</dbReference>
<dbReference type="Gene3D" id="3.40.190.10">
    <property type="entry name" value="Periplasmic binding protein-like II"/>
    <property type="match status" value="2"/>
</dbReference>
<reference evidence="4 5" key="1">
    <citation type="submission" date="2023-12" db="EMBL/GenBank/DDBJ databases">
        <title>Friends and Foes: Symbiotic and Algicidal bacterial influence on Karenia brevis blooms.</title>
        <authorList>
            <person name="Fei C."/>
            <person name="Mohamed A.R."/>
            <person name="Booker A."/>
            <person name="Arshad M."/>
            <person name="Klass S."/>
            <person name="Ahn S."/>
            <person name="Gilbert P.M."/>
            <person name="Heil C.A."/>
            <person name="Martinez J.M."/>
            <person name="Amin S.A."/>
        </authorList>
    </citation>
    <scope>NUCLEOTIDE SEQUENCE [LARGE SCALE GENOMIC DNA]</scope>
    <source>
        <strain evidence="4 5">CE15</strain>
    </source>
</reference>
<evidence type="ECO:0000259" key="3">
    <source>
        <dbReference type="Pfam" id="PF00497"/>
    </source>
</evidence>
<evidence type="ECO:0000313" key="4">
    <source>
        <dbReference type="EMBL" id="MEI4550485.1"/>
    </source>
</evidence>
<organism evidence="4 5">
    <name type="scientific">Pseudoalteromonas spongiae</name>
    <dbReference type="NCBI Taxonomy" id="298657"/>
    <lineage>
        <taxon>Bacteria</taxon>
        <taxon>Pseudomonadati</taxon>
        <taxon>Pseudomonadota</taxon>
        <taxon>Gammaproteobacteria</taxon>
        <taxon>Alteromonadales</taxon>
        <taxon>Pseudoalteromonadaceae</taxon>
        <taxon>Pseudoalteromonas</taxon>
    </lineage>
</organism>
<dbReference type="Pfam" id="PF00497">
    <property type="entry name" value="SBP_bac_3"/>
    <property type="match status" value="1"/>
</dbReference>
<gene>
    <name evidence="4" type="ORF">WAE96_12495</name>
</gene>
<dbReference type="PANTHER" id="PTHR35936">
    <property type="entry name" value="MEMBRANE-BOUND LYTIC MUREIN TRANSGLYCOSYLASE F"/>
    <property type="match status" value="1"/>
</dbReference>
<comment type="similarity">
    <text evidence="1">Belongs to the bacterial solute-binding protein 3 family.</text>
</comment>
<feature type="domain" description="Solute-binding protein family 3/N-terminal" evidence="3">
    <location>
        <begin position="7"/>
        <end position="217"/>
    </location>
</feature>
<keyword evidence="2" id="KW-0732">Signal</keyword>
<dbReference type="InterPro" id="IPR001638">
    <property type="entry name" value="Solute-binding_3/MltF_N"/>
</dbReference>